<comment type="caution">
    <text evidence="2">The sequence shown here is derived from an EMBL/GenBank/DDBJ whole genome shotgun (WGS) entry which is preliminary data.</text>
</comment>
<dbReference type="Proteomes" id="UP000027822">
    <property type="component" value="Unassembled WGS sequence"/>
</dbReference>
<feature type="chain" id="PRO_5039047414" evidence="1">
    <location>
        <begin position="24"/>
        <end position="114"/>
    </location>
</feature>
<evidence type="ECO:0000313" key="3">
    <source>
        <dbReference type="Proteomes" id="UP000027822"/>
    </source>
</evidence>
<gene>
    <name evidence="2" type="ORF">BAMA_15490</name>
</gene>
<reference evidence="2 3" key="1">
    <citation type="submission" date="2014-06" db="EMBL/GenBank/DDBJ databases">
        <title>Draft genome sequence of Bacillus manliponensis JCM 15802 (MCCC 1A00708).</title>
        <authorList>
            <person name="Lai Q."/>
            <person name="Liu Y."/>
            <person name="Shao Z."/>
        </authorList>
    </citation>
    <scope>NUCLEOTIDE SEQUENCE [LARGE SCALE GENOMIC DNA]</scope>
    <source>
        <strain evidence="2 3">JCM 15802</strain>
    </source>
</reference>
<sequence>MKKLAGIALATTLGLSGLGTFLATDTQAAVQNQESKQSIAKTATSYHDMYLKVGKSERMEPQGSGYKYVLFSDDEIYVNSKTGKVTAHGPGLAEGRVLDKSGNVVAIYYIVAEY</sequence>
<accession>A0A073K514</accession>
<proteinExistence type="predicted"/>
<dbReference type="EMBL" id="JOTN01000031">
    <property type="protein sequence ID" value="KEK17358.1"/>
    <property type="molecule type" value="Genomic_DNA"/>
</dbReference>
<organism evidence="2 3">
    <name type="scientific">Bacillus manliponensis</name>
    <dbReference type="NCBI Taxonomy" id="574376"/>
    <lineage>
        <taxon>Bacteria</taxon>
        <taxon>Bacillati</taxon>
        <taxon>Bacillota</taxon>
        <taxon>Bacilli</taxon>
        <taxon>Bacillales</taxon>
        <taxon>Bacillaceae</taxon>
        <taxon>Bacillus</taxon>
        <taxon>Bacillus cereus group</taxon>
    </lineage>
</organism>
<keyword evidence="1" id="KW-0732">Signal</keyword>
<keyword evidence="3" id="KW-1185">Reference proteome</keyword>
<dbReference type="AlphaFoldDB" id="A0A073K514"/>
<evidence type="ECO:0000256" key="1">
    <source>
        <dbReference type="SAM" id="SignalP"/>
    </source>
</evidence>
<name>A0A073K514_9BACI</name>
<protein>
    <submittedName>
        <fullName evidence="2">Uncharacterized protein</fullName>
    </submittedName>
</protein>
<feature type="signal peptide" evidence="1">
    <location>
        <begin position="1"/>
        <end position="23"/>
    </location>
</feature>
<evidence type="ECO:0000313" key="2">
    <source>
        <dbReference type="EMBL" id="KEK17358.1"/>
    </source>
</evidence>
<dbReference type="OrthoDB" id="9901190at2"/>